<protein>
    <recommendedName>
        <fullName evidence="3">Orc1-like AAA ATPase domain-containing protein</fullName>
    </recommendedName>
</protein>
<proteinExistence type="predicted"/>
<dbReference type="EMBL" id="NQWI01000080">
    <property type="protein sequence ID" value="PDW02237.1"/>
    <property type="molecule type" value="Genomic_DNA"/>
</dbReference>
<name>A0A2A6RGP6_9CHLR</name>
<dbReference type="Proteomes" id="UP000220527">
    <property type="component" value="Unassembled WGS sequence"/>
</dbReference>
<dbReference type="RefSeq" id="WP_097644928.1">
    <property type="nucleotide sequence ID" value="NZ_NQWI01000080.1"/>
</dbReference>
<dbReference type="Gene3D" id="3.40.50.300">
    <property type="entry name" value="P-loop containing nucleotide triphosphate hydrolases"/>
    <property type="match status" value="1"/>
</dbReference>
<organism evidence="1 2">
    <name type="scientific">Candidatus Viridilinea mediisalina</name>
    <dbReference type="NCBI Taxonomy" id="2024553"/>
    <lineage>
        <taxon>Bacteria</taxon>
        <taxon>Bacillati</taxon>
        <taxon>Chloroflexota</taxon>
        <taxon>Chloroflexia</taxon>
        <taxon>Chloroflexales</taxon>
        <taxon>Chloroflexineae</taxon>
        <taxon>Oscillochloridaceae</taxon>
        <taxon>Candidatus Viridilinea</taxon>
    </lineage>
</organism>
<evidence type="ECO:0000313" key="2">
    <source>
        <dbReference type="Proteomes" id="UP000220527"/>
    </source>
</evidence>
<keyword evidence="2" id="KW-1185">Reference proteome</keyword>
<evidence type="ECO:0008006" key="3">
    <source>
        <dbReference type="Google" id="ProtNLM"/>
    </source>
</evidence>
<sequence>MEARAPFVGRTAEIEHVLQHINGLCYGATPQLCLVNFCGVYGIGKSALLAELAERTEGYADVFGLSLQLPALPVGAKTTPLDARQAIIRQLHPHDGELPPDNAAADGALAACAAALLRRRQPILLLIEAEARHAALSFGWIERGLLLPLVRANRLVAVVTSHTPLRWRELDTRRRAESRILQPLNLAETALQLGGGSNAATAIYRLTMGLPLANAVAQHVLLEVAEPEGWDQSLQVALLQRSVDAIYARIGPELTRELRFALEALAVVREFAIPLLQRLFNSCDLPGQSRSQAAQLMMVRQLQELDLVVWDQTNNAWRVVPLLRSLLAQLLRLKHPAHYAALQRLACDYYRQMLDDVIVARHIHVAELFWHTIESQQHNGTTADEVLRDLVQRYLVSPDGQQVDSAALYALRDRLLQDAEQPQHVFGQMEDLTTLVALLDQTATERW</sequence>
<accession>A0A2A6RGP6</accession>
<dbReference type="InterPro" id="IPR027417">
    <property type="entry name" value="P-loop_NTPase"/>
</dbReference>
<reference evidence="2" key="1">
    <citation type="submission" date="2017-08" db="EMBL/GenBank/DDBJ databases">
        <authorList>
            <person name="Grouzdev D.S."/>
            <person name="Gaisin V.A."/>
            <person name="Rysina M.S."/>
            <person name="Gorlenko V.M."/>
        </authorList>
    </citation>
    <scope>NUCLEOTIDE SEQUENCE [LARGE SCALE GENOMIC DNA]</scope>
    <source>
        <strain evidence="2">Kir15-3F</strain>
    </source>
</reference>
<dbReference type="OrthoDB" id="138740at2"/>
<evidence type="ECO:0000313" key="1">
    <source>
        <dbReference type="EMBL" id="PDW02237.1"/>
    </source>
</evidence>
<dbReference type="AlphaFoldDB" id="A0A2A6RGP6"/>
<comment type="caution">
    <text evidence="1">The sequence shown here is derived from an EMBL/GenBank/DDBJ whole genome shotgun (WGS) entry which is preliminary data.</text>
</comment>
<gene>
    <name evidence="1" type="ORF">CJ255_15090</name>
</gene>
<dbReference type="SUPFAM" id="SSF52540">
    <property type="entry name" value="P-loop containing nucleoside triphosphate hydrolases"/>
    <property type="match status" value="1"/>
</dbReference>